<proteinExistence type="predicted"/>
<accession>A0A8T3CF26</accession>
<organism evidence="1 2">
    <name type="scientific">Dendrobium nobile</name>
    <name type="common">Orchid</name>
    <dbReference type="NCBI Taxonomy" id="94219"/>
    <lineage>
        <taxon>Eukaryota</taxon>
        <taxon>Viridiplantae</taxon>
        <taxon>Streptophyta</taxon>
        <taxon>Embryophyta</taxon>
        <taxon>Tracheophyta</taxon>
        <taxon>Spermatophyta</taxon>
        <taxon>Magnoliopsida</taxon>
        <taxon>Liliopsida</taxon>
        <taxon>Asparagales</taxon>
        <taxon>Orchidaceae</taxon>
        <taxon>Epidendroideae</taxon>
        <taxon>Malaxideae</taxon>
        <taxon>Dendrobiinae</taxon>
        <taxon>Dendrobium</taxon>
    </lineage>
</organism>
<reference evidence="1" key="1">
    <citation type="journal article" date="2022" name="Front. Genet.">
        <title>Chromosome-Scale Assembly of the Dendrobium nobile Genome Provides Insights Into the Molecular Mechanism of the Biosynthesis of the Medicinal Active Ingredient of Dendrobium.</title>
        <authorList>
            <person name="Xu Q."/>
            <person name="Niu S.-C."/>
            <person name="Li K.-L."/>
            <person name="Zheng P.-J."/>
            <person name="Zhang X.-J."/>
            <person name="Jia Y."/>
            <person name="Liu Y."/>
            <person name="Niu Y.-X."/>
            <person name="Yu L.-H."/>
            <person name="Chen D.-F."/>
            <person name="Zhang G.-Q."/>
        </authorList>
    </citation>
    <scope>NUCLEOTIDE SEQUENCE</scope>
    <source>
        <tissue evidence="1">Leaf</tissue>
    </source>
</reference>
<gene>
    <name evidence="1" type="ORF">KFK09_000519</name>
</gene>
<name>A0A8T3CF26_DENNO</name>
<comment type="caution">
    <text evidence="1">The sequence shown here is derived from an EMBL/GenBank/DDBJ whole genome shotgun (WGS) entry which is preliminary data.</text>
</comment>
<evidence type="ECO:0000313" key="1">
    <source>
        <dbReference type="EMBL" id="KAI0530970.1"/>
    </source>
</evidence>
<keyword evidence="2" id="KW-1185">Reference proteome</keyword>
<evidence type="ECO:0000313" key="2">
    <source>
        <dbReference type="Proteomes" id="UP000829196"/>
    </source>
</evidence>
<dbReference type="EMBL" id="JAGYWB010000001">
    <property type="protein sequence ID" value="KAI0530970.1"/>
    <property type="molecule type" value="Genomic_DNA"/>
</dbReference>
<dbReference type="AlphaFoldDB" id="A0A8T3CF26"/>
<sequence length="57" mass="6530">MFARSLPTRLMRFLHSLSPASTGAFAVQEVDASGSVFFRLGSSQQHMWWKHDQQKCM</sequence>
<protein>
    <submittedName>
        <fullName evidence="1">Uncharacterized protein</fullName>
    </submittedName>
</protein>
<dbReference type="Proteomes" id="UP000829196">
    <property type="component" value="Unassembled WGS sequence"/>
</dbReference>